<feature type="coiled-coil region" evidence="3">
    <location>
        <begin position="118"/>
        <end position="149"/>
    </location>
</feature>
<dbReference type="EMBL" id="VJWE01000018">
    <property type="protein sequence ID" value="TWG33188.1"/>
    <property type="molecule type" value="Genomic_DNA"/>
</dbReference>
<protein>
    <recommendedName>
        <fullName evidence="1">diguanylate cyclase</fullName>
        <ecNumber evidence="1">2.7.7.65</ecNumber>
    </recommendedName>
</protein>
<feature type="domain" description="GGDEF" evidence="4">
    <location>
        <begin position="179"/>
        <end position="309"/>
    </location>
</feature>
<dbReference type="AlphaFoldDB" id="A0A561XAQ1"/>
<dbReference type="Pfam" id="PF00989">
    <property type="entry name" value="PAS"/>
    <property type="match status" value="1"/>
</dbReference>
<dbReference type="SUPFAM" id="SSF55073">
    <property type="entry name" value="Nucleotide cyclase"/>
    <property type="match status" value="1"/>
</dbReference>
<evidence type="ECO:0000256" key="1">
    <source>
        <dbReference type="ARBA" id="ARBA00012528"/>
    </source>
</evidence>
<dbReference type="InterPro" id="IPR043128">
    <property type="entry name" value="Rev_trsase/Diguanyl_cyclase"/>
</dbReference>
<dbReference type="Gene3D" id="3.30.450.20">
    <property type="entry name" value="PAS domain"/>
    <property type="match status" value="1"/>
</dbReference>
<dbReference type="NCBIfam" id="TIGR00254">
    <property type="entry name" value="GGDEF"/>
    <property type="match status" value="1"/>
</dbReference>
<dbReference type="InterPro" id="IPR000014">
    <property type="entry name" value="PAS"/>
</dbReference>
<dbReference type="GO" id="GO:0052621">
    <property type="term" value="F:diguanylate cyclase activity"/>
    <property type="evidence" value="ECO:0007669"/>
    <property type="project" value="UniProtKB-EC"/>
</dbReference>
<dbReference type="InterPro" id="IPR013767">
    <property type="entry name" value="PAS_fold"/>
</dbReference>
<name>A0A561XAQ1_ACIDE</name>
<dbReference type="GeneID" id="51113297"/>
<sequence length="309" mass="34196">MLAVDDIPCAMMITDPVGHIVRMNREFLVLIGGTEAFWLGHSMDELLTPASRIFSQTHLFPTLHHAKSAREVFLHLRGVGGETVPVMVNAVSKRLETGDHIVWAFFVARERSRFEGELIKARAEAQGLAQRLAASNEQVELQNRQLSELSLSDPLTGLKNRRALELTVQEWQRTASRQSSVSLLMVDVDYFKRINDAHGHPEGDRVLVNFARQLQAGARGSDLVARYGGEEFVLWLPDADAEAAARIAERVHKCARRVRSLAGPVTVSVGLACAVHQTGADFLARLLKRSDEAVYRAKALGRNCTVVSD</sequence>
<dbReference type="SMART" id="SM00267">
    <property type="entry name" value="GGDEF"/>
    <property type="match status" value="1"/>
</dbReference>
<comment type="caution">
    <text evidence="5">The sequence shown here is derived from an EMBL/GenBank/DDBJ whole genome shotgun (WGS) entry which is preliminary data.</text>
</comment>
<dbReference type="Gene3D" id="3.30.70.270">
    <property type="match status" value="1"/>
</dbReference>
<dbReference type="GO" id="GO:1902201">
    <property type="term" value="P:negative regulation of bacterial-type flagellum-dependent cell motility"/>
    <property type="evidence" value="ECO:0007669"/>
    <property type="project" value="TreeGrafter"/>
</dbReference>
<reference evidence="5 6" key="1">
    <citation type="journal article" date="2015" name="Stand. Genomic Sci.">
        <title>Genomic Encyclopedia of Bacterial and Archaeal Type Strains, Phase III: the genomes of soil and plant-associated and newly described type strains.</title>
        <authorList>
            <person name="Whitman W.B."/>
            <person name="Woyke T."/>
            <person name="Klenk H.P."/>
            <person name="Zhou Y."/>
            <person name="Lilburn T.G."/>
            <person name="Beck B.J."/>
            <person name="De Vos P."/>
            <person name="Vandamme P."/>
            <person name="Eisen J.A."/>
            <person name="Garrity G."/>
            <person name="Hugenholtz P."/>
            <person name="Kyrpides N.C."/>
        </authorList>
    </citation>
    <scope>NUCLEOTIDE SEQUENCE [LARGE SCALE GENOMIC DNA]</scope>
    <source>
        <strain evidence="5 6">DSM 64</strain>
    </source>
</reference>
<dbReference type="CDD" id="cd00130">
    <property type="entry name" value="PAS"/>
    <property type="match status" value="1"/>
</dbReference>
<evidence type="ECO:0000313" key="5">
    <source>
        <dbReference type="EMBL" id="TWG33188.1"/>
    </source>
</evidence>
<dbReference type="SUPFAM" id="SSF55785">
    <property type="entry name" value="PYP-like sensor domain (PAS domain)"/>
    <property type="match status" value="1"/>
</dbReference>
<organism evidence="5 6">
    <name type="scientific">Acidovorax delafieldii</name>
    <name type="common">Pseudomonas delafieldii</name>
    <dbReference type="NCBI Taxonomy" id="47920"/>
    <lineage>
        <taxon>Bacteria</taxon>
        <taxon>Pseudomonadati</taxon>
        <taxon>Pseudomonadota</taxon>
        <taxon>Betaproteobacteria</taxon>
        <taxon>Burkholderiales</taxon>
        <taxon>Comamonadaceae</taxon>
        <taxon>Acidovorax</taxon>
    </lineage>
</organism>
<keyword evidence="3" id="KW-0175">Coiled coil</keyword>
<dbReference type="RefSeq" id="WP_056419579.1">
    <property type="nucleotide sequence ID" value="NZ_VJWE01000018.1"/>
</dbReference>
<dbReference type="CDD" id="cd01949">
    <property type="entry name" value="GGDEF"/>
    <property type="match status" value="1"/>
</dbReference>
<accession>A0A561XAQ1</accession>
<dbReference type="PANTHER" id="PTHR45138">
    <property type="entry name" value="REGULATORY COMPONENTS OF SENSORY TRANSDUCTION SYSTEM"/>
    <property type="match status" value="1"/>
</dbReference>
<dbReference type="InterPro" id="IPR035965">
    <property type="entry name" value="PAS-like_dom_sf"/>
</dbReference>
<dbReference type="GO" id="GO:0005886">
    <property type="term" value="C:plasma membrane"/>
    <property type="evidence" value="ECO:0007669"/>
    <property type="project" value="TreeGrafter"/>
</dbReference>
<dbReference type="GO" id="GO:0043709">
    <property type="term" value="P:cell adhesion involved in single-species biofilm formation"/>
    <property type="evidence" value="ECO:0007669"/>
    <property type="project" value="TreeGrafter"/>
</dbReference>
<evidence type="ECO:0000256" key="2">
    <source>
        <dbReference type="ARBA" id="ARBA00034247"/>
    </source>
</evidence>
<dbReference type="Pfam" id="PF00990">
    <property type="entry name" value="GGDEF"/>
    <property type="match status" value="1"/>
</dbReference>
<dbReference type="InterPro" id="IPR029787">
    <property type="entry name" value="Nucleotide_cyclase"/>
</dbReference>
<proteinExistence type="predicted"/>
<dbReference type="GO" id="GO:0006355">
    <property type="term" value="P:regulation of DNA-templated transcription"/>
    <property type="evidence" value="ECO:0007669"/>
    <property type="project" value="InterPro"/>
</dbReference>
<dbReference type="InterPro" id="IPR000160">
    <property type="entry name" value="GGDEF_dom"/>
</dbReference>
<evidence type="ECO:0000256" key="3">
    <source>
        <dbReference type="SAM" id="Coils"/>
    </source>
</evidence>
<dbReference type="InterPro" id="IPR050469">
    <property type="entry name" value="Diguanylate_Cyclase"/>
</dbReference>
<evidence type="ECO:0000313" key="6">
    <source>
        <dbReference type="Proteomes" id="UP000321485"/>
    </source>
</evidence>
<dbReference type="EC" id="2.7.7.65" evidence="1"/>
<dbReference type="PANTHER" id="PTHR45138:SF9">
    <property type="entry name" value="DIGUANYLATE CYCLASE DGCM-RELATED"/>
    <property type="match status" value="1"/>
</dbReference>
<evidence type="ECO:0000259" key="4">
    <source>
        <dbReference type="PROSITE" id="PS50887"/>
    </source>
</evidence>
<comment type="catalytic activity">
    <reaction evidence="2">
        <text>2 GTP = 3',3'-c-di-GMP + 2 diphosphate</text>
        <dbReference type="Rhea" id="RHEA:24898"/>
        <dbReference type="ChEBI" id="CHEBI:33019"/>
        <dbReference type="ChEBI" id="CHEBI:37565"/>
        <dbReference type="ChEBI" id="CHEBI:58805"/>
        <dbReference type="EC" id="2.7.7.65"/>
    </reaction>
</comment>
<dbReference type="PROSITE" id="PS50887">
    <property type="entry name" value="GGDEF"/>
    <property type="match status" value="1"/>
</dbReference>
<dbReference type="FunFam" id="3.30.70.270:FF:000001">
    <property type="entry name" value="Diguanylate cyclase domain protein"/>
    <property type="match status" value="1"/>
</dbReference>
<dbReference type="Proteomes" id="UP000321485">
    <property type="component" value="Unassembled WGS sequence"/>
</dbReference>
<gene>
    <name evidence="5" type="ORF">ATF69_4260</name>
</gene>